<organism evidence="3 4">
    <name type="scientific">Cyclotella cryptica</name>
    <dbReference type="NCBI Taxonomy" id="29204"/>
    <lineage>
        <taxon>Eukaryota</taxon>
        <taxon>Sar</taxon>
        <taxon>Stramenopiles</taxon>
        <taxon>Ochrophyta</taxon>
        <taxon>Bacillariophyta</taxon>
        <taxon>Coscinodiscophyceae</taxon>
        <taxon>Thalassiosirophycidae</taxon>
        <taxon>Stephanodiscales</taxon>
        <taxon>Stephanodiscaceae</taxon>
        <taxon>Cyclotella</taxon>
    </lineage>
</organism>
<dbReference type="PANTHER" id="PTHR43617:SF20">
    <property type="entry name" value="N-ALPHA-ACETYLTRANSFERASE RIMI"/>
    <property type="match status" value="1"/>
</dbReference>
<name>A0ABD3R6B7_9STRA</name>
<sequence length="298" mass="33493">MTLPRKQNRLARQQNMTPTSFAIRLFTIVLTVIAPQYHSFAFGFELASSCRSVRRSTFVCSFPPNTINNDAHTPCPSDLNNINVEAEPIIPKDYFISEALFVHLGLAAQILTDAFYSHRTNFVTFQIEKLKTALSLESTYAKQRANPMGQMFVACSSRDGQVVGFAEVDTCSLKNESCNEVKECGLHEDSSFHSTKSDLPRPYMYNLAVDKRWKRKGIATSLVVACEQFVGNIEDGDLDSSRWLYLRVRKSNVDAIVFYEKLGYNEIDPESIDLTKEDVNSGSAEEGELILMGKQLIS</sequence>
<evidence type="ECO:0000313" key="3">
    <source>
        <dbReference type="EMBL" id="KAL3804840.1"/>
    </source>
</evidence>
<accession>A0ABD3R6B7</accession>
<dbReference type="SUPFAM" id="SSF55729">
    <property type="entry name" value="Acyl-CoA N-acyltransferases (Nat)"/>
    <property type="match status" value="1"/>
</dbReference>
<dbReference type="InterPro" id="IPR016181">
    <property type="entry name" value="Acyl_CoA_acyltransferase"/>
</dbReference>
<protein>
    <recommendedName>
        <fullName evidence="2">N-acetyltransferase domain-containing protein</fullName>
    </recommendedName>
</protein>
<evidence type="ECO:0000313" key="4">
    <source>
        <dbReference type="Proteomes" id="UP001516023"/>
    </source>
</evidence>
<dbReference type="PROSITE" id="PS51186">
    <property type="entry name" value="GNAT"/>
    <property type="match status" value="1"/>
</dbReference>
<keyword evidence="1" id="KW-0472">Membrane</keyword>
<evidence type="ECO:0000259" key="2">
    <source>
        <dbReference type="PROSITE" id="PS51186"/>
    </source>
</evidence>
<reference evidence="3 4" key="1">
    <citation type="journal article" date="2020" name="G3 (Bethesda)">
        <title>Improved Reference Genome for Cyclotella cryptica CCMP332, a Model for Cell Wall Morphogenesis, Salinity Adaptation, and Lipid Production in Diatoms (Bacillariophyta).</title>
        <authorList>
            <person name="Roberts W.R."/>
            <person name="Downey K.M."/>
            <person name="Ruck E.C."/>
            <person name="Traller J.C."/>
            <person name="Alverson A.J."/>
        </authorList>
    </citation>
    <scope>NUCLEOTIDE SEQUENCE [LARGE SCALE GENOMIC DNA]</scope>
    <source>
        <strain evidence="3 4">CCMP332</strain>
    </source>
</reference>
<dbReference type="EMBL" id="JABMIG020000005">
    <property type="protein sequence ID" value="KAL3804840.1"/>
    <property type="molecule type" value="Genomic_DNA"/>
</dbReference>
<feature type="transmembrane region" description="Helical" evidence="1">
    <location>
        <begin position="21"/>
        <end position="44"/>
    </location>
</feature>
<dbReference type="Gene3D" id="3.40.630.30">
    <property type="match status" value="1"/>
</dbReference>
<comment type="caution">
    <text evidence="3">The sequence shown here is derived from an EMBL/GenBank/DDBJ whole genome shotgun (WGS) entry which is preliminary data.</text>
</comment>
<keyword evidence="1" id="KW-0812">Transmembrane</keyword>
<keyword evidence="1" id="KW-1133">Transmembrane helix</keyword>
<evidence type="ECO:0000256" key="1">
    <source>
        <dbReference type="SAM" id="Phobius"/>
    </source>
</evidence>
<dbReference type="Proteomes" id="UP001516023">
    <property type="component" value="Unassembled WGS sequence"/>
</dbReference>
<dbReference type="Pfam" id="PF00583">
    <property type="entry name" value="Acetyltransf_1"/>
    <property type="match status" value="1"/>
</dbReference>
<feature type="domain" description="N-acetyltransferase" evidence="2">
    <location>
        <begin position="110"/>
        <end position="297"/>
    </location>
</feature>
<dbReference type="InterPro" id="IPR050276">
    <property type="entry name" value="MshD_Acetyltransferase"/>
</dbReference>
<dbReference type="InterPro" id="IPR000182">
    <property type="entry name" value="GNAT_dom"/>
</dbReference>
<proteinExistence type="predicted"/>
<dbReference type="AlphaFoldDB" id="A0ABD3R6B7"/>
<dbReference type="CDD" id="cd04301">
    <property type="entry name" value="NAT_SF"/>
    <property type="match status" value="1"/>
</dbReference>
<keyword evidence="4" id="KW-1185">Reference proteome</keyword>
<dbReference type="PANTHER" id="PTHR43617">
    <property type="entry name" value="L-AMINO ACID N-ACETYLTRANSFERASE"/>
    <property type="match status" value="1"/>
</dbReference>
<gene>
    <name evidence="3" type="ORF">HJC23_006612</name>
</gene>